<proteinExistence type="predicted"/>
<protein>
    <submittedName>
        <fullName evidence="2">Uncharacterized protein</fullName>
    </submittedName>
</protein>
<name>A0AAV5CLV2_ELECO</name>
<feature type="transmembrane region" description="Helical" evidence="1">
    <location>
        <begin position="6"/>
        <end position="27"/>
    </location>
</feature>
<dbReference type="AlphaFoldDB" id="A0AAV5CLV2"/>
<comment type="caution">
    <text evidence="2">The sequence shown here is derived from an EMBL/GenBank/DDBJ whole genome shotgun (WGS) entry which is preliminary data.</text>
</comment>
<keyword evidence="1" id="KW-0472">Membrane</keyword>
<keyword evidence="3" id="KW-1185">Reference proteome</keyword>
<organism evidence="2 3">
    <name type="scientific">Eleusine coracana subsp. coracana</name>
    <dbReference type="NCBI Taxonomy" id="191504"/>
    <lineage>
        <taxon>Eukaryota</taxon>
        <taxon>Viridiplantae</taxon>
        <taxon>Streptophyta</taxon>
        <taxon>Embryophyta</taxon>
        <taxon>Tracheophyta</taxon>
        <taxon>Spermatophyta</taxon>
        <taxon>Magnoliopsida</taxon>
        <taxon>Liliopsida</taxon>
        <taxon>Poales</taxon>
        <taxon>Poaceae</taxon>
        <taxon>PACMAD clade</taxon>
        <taxon>Chloridoideae</taxon>
        <taxon>Cynodonteae</taxon>
        <taxon>Eleusininae</taxon>
        <taxon>Eleusine</taxon>
    </lineage>
</organism>
<reference evidence="2" key="1">
    <citation type="journal article" date="2018" name="DNA Res.">
        <title>Multiple hybrid de novo genome assembly of finger millet, an orphan allotetraploid crop.</title>
        <authorList>
            <person name="Hatakeyama M."/>
            <person name="Aluri S."/>
            <person name="Balachadran M.T."/>
            <person name="Sivarajan S.R."/>
            <person name="Patrignani A."/>
            <person name="Gruter S."/>
            <person name="Poveda L."/>
            <person name="Shimizu-Inatsugi R."/>
            <person name="Baeten J."/>
            <person name="Francoijs K.J."/>
            <person name="Nataraja K.N."/>
            <person name="Reddy Y.A.N."/>
            <person name="Phadnis S."/>
            <person name="Ravikumar R.L."/>
            <person name="Schlapbach R."/>
            <person name="Sreeman S.M."/>
            <person name="Shimizu K.K."/>
        </authorList>
    </citation>
    <scope>NUCLEOTIDE SEQUENCE</scope>
</reference>
<dbReference type="Proteomes" id="UP001054889">
    <property type="component" value="Unassembled WGS sequence"/>
</dbReference>
<evidence type="ECO:0000313" key="3">
    <source>
        <dbReference type="Proteomes" id="UP001054889"/>
    </source>
</evidence>
<dbReference type="EMBL" id="BQKI01000007">
    <property type="protein sequence ID" value="GJM99225.1"/>
    <property type="molecule type" value="Genomic_DNA"/>
</dbReference>
<reference evidence="2" key="2">
    <citation type="submission" date="2021-12" db="EMBL/GenBank/DDBJ databases">
        <title>Resequencing data analysis of finger millet.</title>
        <authorList>
            <person name="Hatakeyama M."/>
            <person name="Aluri S."/>
            <person name="Balachadran M.T."/>
            <person name="Sivarajan S.R."/>
            <person name="Poveda L."/>
            <person name="Shimizu-Inatsugi R."/>
            <person name="Schlapbach R."/>
            <person name="Sreeman S.M."/>
            <person name="Shimizu K.K."/>
        </authorList>
    </citation>
    <scope>NUCLEOTIDE SEQUENCE</scope>
</reference>
<keyword evidence="1" id="KW-1133">Transmembrane helix</keyword>
<sequence length="81" mass="9327">MTALVRFVLSAIPIHLLLALSIPKWIIKVINKARRGFLWRGRKEDNDRSCLVAWEKVQCPLDIGELGILNLEIMGWSLQMK</sequence>
<accession>A0AAV5CLV2</accession>
<evidence type="ECO:0000313" key="2">
    <source>
        <dbReference type="EMBL" id="GJM99225.1"/>
    </source>
</evidence>
<keyword evidence="1" id="KW-0812">Transmembrane</keyword>
<gene>
    <name evidence="2" type="primary">ga16307</name>
    <name evidence="2" type="ORF">PR202_ga16307</name>
</gene>
<evidence type="ECO:0000256" key="1">
    <source>
        <dbReference type="SAM" id="Phobius"/>
    </source>
</evidence>